<dbReference type="InterPro" id="IPR023753">
    <property type="entry name" value="FAD/NAD-binding_dom"/>
</dbReference>
<dbReference type="Pfam" id="PF07992">
    <property type="entry name" value="Pyr_redox_2"/>
    <property type="match status" value="1"/>
</dbReference>
<evidence type="ECO:0000313" key="7">
    <source>
        <dbReference type="EMBL" id="WUV44732.1"/>
    </source>
</evidence>
<dbReference type="PRINTS" id="PR00411">
    <property type="entry name" value="PNDRDTASEI"/>
</dbReference>
<evidence type="ECO:0000259" key="5">
    <source>
        <dbReference type="Pfam" id="PF07992"/>
    </source>
</evidence>
<evidence type="ECO:0000256" key="2">
    <source>
        <dbReference type="ARBA" id="ARBA00022630"/>
    </source>
</evidence>
<dbReference type="Gene3D" id="3.50.50.60">
    <property type="entry name" value="FAD/NAD(P)-binding domain"/>
    <property type="match status" value="2"/>
</dbReference>
<dbReference type="PRINTS" id="PR00368">
    <property type="entry name" value="FADPNR"/>
</dbReference>
<dbReference type="Gene3D" id="3.30.390.30">
    <property type="match status" value="1"/>
</dbReference>
<keyword evidence="3" id="KW-0274">FAD</keyword>
<name>A0ABZ1YNA7_9NOCA</name>
<protein>
    <submittedName>
        <fullName evidence="7">FAD-dependent oxidoreductase</fullName>
    </submittedName>
</protein>
<dbReference type="Proteomes" id="UP001432062">
    <property type="component" value="Chromosome"/>
</dbReference>
<dbReference type="EMBL" id="CP109441">
    <property type="protein sequence ID" value="WUV44732.1"/>
    <property type="molecule type" value="Genomic_DNA"/>
</dbReference>
<feature type="domain" description="FAD/NAD(P)-binding" evidence="5">
    <location>
        <begin position="8"/>
        <end position="309"/>
    </location>
</feature>
<dbReference type="InterPro" id="IPR016156">
    <property type="entry name" value="FAD/NAD-linked_Rdtase_dimer_sf"/>
</dbReference>
<dbReference type="InterPro" id="IPR036188">
    <property type="entry name" value="FAD/NAD-bd_sf"/>
</dbReference>
<dbReference type="InterPro" id="IPR050446">
    <property type="entry name" value="FAD-oxidoreductase/Apoptosis"/>
</dbReference>
<keyword evidence="2" id="KW-0285">Flavoprotein</keyword>
<dbReference type="SUPFAM" id="SSF55424">
    <property type="entry name" value="FAD/NAD-linked reductases, dimerisation (C-terminal) domain"/>
    <property type="match status" value="1"/>
</dbReference>
<evidence type="ECO:0000256" key="3">
    <source>
        <dbReference type="ARBA" id="ARBA00022827"/>
    </source>
</evidence>
<evidence type="ECO:0000256" key="1">
    <source>
        <dbReference type="ARBA" id="ARBA00001974"/>
    </source>
</evidence>
<reference evidence="7" key="1">
    <citation type="submission" date="2022-10" db="EMBL/GenBank/DDBJ databases">
        <title>The complete genomes of actinobacterial strains from the NBC collection.</title>
        <authorList>
            <person name="Joergensen T.S."/>
            <person name="Alvarez Arevalo M."/>
            <person name="Sterndorff E.B."/>
            <person name="Faurdal D."/>
            <person name="Vuksanovic O."/>
            <person name="Mourched A.-S."/>
            <person name="Charusanti P."/>
            <person name="Shaw S."/>
            <person name="Blin K."/>
            <person name="Weber T."/>
        </authorList>
    </citation>
    <scope>NUCLEOTIDE SEQUENCE</scope>
    <source>
        <strain evidence="7">NBC_01482</strain>
    </source>
</reference>
<dbReference type="Pfam" id="PF14759">
    <property type="entry name" value="Reductase_C"/>
    <property type="match status" value="1"/>
</dbReference>
<evidence type="ECO:0000313" key="8">
    <source>
        <dbReference type="Proteomes" id="UP001432062"/>
    </source>
</evidence>
<dbReference type="PANTHER" id="PTHR43557">
    <property type="entry name" value="APOPTOSIS-INDUCING FACTOR 1"/>
    <property type="match status" value="1"/>
</dbReference>
<comment type="cofactor">
    <cofactor evidence="1">
        <name>FAD</name>
        <dbReference type="ChEBI" id="CHEBI:57692"/>
    </cofactor>
</comment>
<evidence type="ECO:0000259" key="6">
    <source>
        <dbReference type="Pfam" id="PF14759"/>
    </source>
</evidence>
<dbReference type="SUPFAM" id="SSF51905">
    <property type="entry name" value="FAD/NAD(P)-binding domain"/>
    <property type="match status" value="1"/>
</dbReference>
<proteinExistence type="predicted"/>
<feature type="domain" description="Reductase C-terminal" evidence="6">
    <location>
        <begin position="328"/>
        <end position="410"/>
    </location>
</feature>
<dbReference type="InterPro" id="IPR028202">
    <property type="entry name" value="Reductase_C"/>
</dbReference>
<dbReference type="PANTHER" id="PTHR43557:SF2">
    <property type="entry name" value="RIESKE DOMAIN-CONTAINING PROTEIN-RELATED"/>
    <property type="match status" value="1"/>
</dbReference>
<keyword evidence="8" id="KW-1185">Reference proteome</keyword>
<evidence type="ECO:0000256" key="4">
    <source>
        <dbReference type="ARBA" id="ARBA00023002"/>
    </source>
</evidence>
<sequence length="428" mass="44893">MTVSRRGRVAIVGTGIAGATAAETLRKEGFRGDIVMMGTDPDLPYRRPMVSKELLSGAAAAEKALLRSAPAWSDLSIDVRTATTVRAVDAPTARVEFDDGTDLGYDALILATGGRPRRLDPLLAGAHALRGMHDVGPLREILARAASGGGVPSLLIVGGGLVGMEVAASARALGAEVTVLEMADRVLEHVLPELVSAMFERMHRDRGVVVHTGVRLAVQIREPDGRTRVSAADGREWVADAVVVAVGMTPNDELAAQAGLTVDDGIVVDDLCATSAAGVYAVGDVARFPNRILGGAQRVEHWNHARDHGAAAARAVLGGTAPYEEVPWCWTTQFGRNVQMAGWPGLATEVLMRGDIDSGPFTVLCLRGDRLVGAVATGRPRDIQAARTLIKDGPYLPPESLAGDDFGLVELSAVPGRFTTSALTVASE</sequence>
<dbReference type="RefSeq" id="WP_329407795.1">
    <property type="nucleotide sequence ID" value="NZ_CP109441.1"/>
</dbReference>
<gene>
    <name evidence="7" type="ORF">OG563_37170</name>
</gene>
<keyword evidence="4" id="KW-0560">Oxidoreductase</keyword>
<organism evidence="7 8">
    <name type="scientific">Nocardia vinacea</name>
    <dbReference type="NCBI Taxonomy" id="96468"/>
    <lineage>
        <taxon>Bacteria</taxon>
        <taxon>Bacillati</taxon>
        <taxon>Actinomycetota</taxon>
        <taxon>Actinomycetes</taxon>
        <taxon>Mycobacteriales</taxon>
        <taxon>Nocardiaceae</taxon>
        <taxon>Nocardia</taxon>
    </lineage>
</organism>
<accession>A0ABZ1YNA7</accession>